<comment type="caution">
    <text evidence="1">The sequence shown here is derived from an EMBL/GenBank/DDBJ whole genome shotgun (WGS) entry which is preliminary data.</text>
</comment>
<keyword evidence="2" id="KW-1185">Reference proteome</keyword>
<protein>
    <submittedName>
        <fullName evidence="1">Uncharacterized protein</fullName>
    </submittedName>
</protein>
<accession>A0A815MHC8</accession>
<evidence type="ECO:0000313" key="2">
    <source>
        <dbReference type="Proteomes" id="UP000663828"/>
    </source>
</evidence>
<dbReference type="AlphaFoldDB" id="A0A815MHC8"/>
<name>A0A815MHC8_ADIRI</name>
<gene>
    <name evidence="1" type="ORF">XAT740_LOCUS35330</name>
</gene>
<evidence type="ECO:0000313" key="1">
    <source>
        <dbReference type="EMBL" id="CAF1422948.1"/>
    </source>
</evidence>
<proteinExistence type="predicted"/>
<dbReference type="EMBL" id="CAJNOR010003530">
    <property type="protein sequence ID" value="CAF1422948.1"/>
    <property type="molecule type" value="Genomic_DNA"/>
</dbReference>
<reference evidence="1" key="1">
    <citation type="submission" date="2021-02" db="EMBL/GenBank/DDBJ databases">
        <authorList>
            <person name="Nowell W R."/>
        </authorList>
    </citation>
    <scope>NUCLEOTIDE SEQUENCE</scope>
</reference>
<sequence>MDYIQTNCCESCKTLIYSPPSSDLSTPDGETSIENNFSSIIPIDIANRLHRVEIELAEKKLALTQALCDNQELTRRLQRSTSNVSDSDTISVNSMRSTGSWLSKTVNSIKEAANSSNRTKVN</sequence>
<organism evidence="1 2">
    <name type="scientific">Adineta ricciae</name>
    <name type="common">Rotifer</name>
    <dbReference type="NCBI Taxonomy" id="249248"/>
    <lineage>
        <taxon>Eukaryota</taxon>
        <taxon>Metazoa</taxon>
        <taxon>Spiralia</taxon>
        <taxon>Gnathifera</taxon>
        <taxon>Rotifera</taxon>
        <taxon>Eurotatoria</taxon>
        <taxon>Bdelloidea</taxon>
        <taxon>Adinetida</taxon>
        <taxon>Adinetidae</taxon>
        <taxon>Adineta</taxon>
    </lineage>
</organism>
<dbReference type="Proteomes" id="UP000663828">
    <property type="component" value="Unassembled WGS sequence"/>
</dbReference>